<comment type="caution">
    <text evidence="2">The sequence shown here is derived from an EMBL/GenBank/DDBJ whole genome shotgun (WGS) entry which is preliminary data.</text>
</comment>
<organism evidence="2 3">
    <name type="scientific">Nematocida ausubeli (strain ATCC PRA-371 / ERTm2)</name>
    <name type="common">Nematode killer fungus</name>
    <dbReference type="NCBI Taxonomy" id="1913371"/>
    <lineage>
        <taxon>Eukaryota</taxon>
        <taxon>Fungi</taxon>
        <taxon>Fungi incertae sedis</taxon>
        <taxon>Microsporidia</taxon>
        <taxon>Nematocida</taxon>
    </lineage>
</organism>
<name>A0A086J4W1_NEMA1</name>
<dbReference type="GeneID" id="77675228"/>
<dbReference type="PROSITE" id="PS50994">
    <property type="entry name" value="INTEGRASE"/>
    <property type="match status" value="1"/>
</dbReference>
<dbReference type="Gene3D" id="3.30.420.10">
    <property type="entry name" value="Ribonuclease H-like superfamily/Ribonuclease H"/>
    <property type="match status" value="1"/>
</dbReference>
<dbReference type="SUPFAM" id="SSF53098">
    <property type="entry name" value="Ribonuclease H-like"/>
    <property type="match status" value="1"/>
</dbReference>
<proteinExistence type="predicted"/>
<dbReference type="EMBL" id="AKIJ01000001">
    <property type="protein sequence ID" value="KFG27179.1"/>
    <property type="molecule type" value="Genomic_DNA"/>
</dbReference>
<dbReference type="AlphaFoldDB" id="A0A086J4W1"/>
<feature type="domain" description="Integrase catalytic" evidence="1">
    <location>
        <begin position="143"/>
        <end position="311"/>
    </location>
</feature>
<dbReference type="HOGENOM" id="CLU_847565_0_0_1"/>
<reference evidence="2 3" key="1">
    <citation type="journal article" date="2014" name="Genome Announc.">
        <title>Genome Sequence of the Microsporidian Species Nematocida sp1 Strain ERTm6 (ATCC PRA-372).</title>
        <authorList>
            <person name="Bakowski M.A."/>
            <person name="Priest M."/>
            <person name="Young S."/>
            <person name="Cuomo C.A."/>
            <person name="Troemel E.R."/>
        </authorList>
    </citation>
    <scope>NUCLEOTIDE SEQUENCE [LARGE SCALE GENOMIC DNA]</scope>
    <source>
        <strain evidence="2 3">ERTm6</strain>
    </source>
</reference>
<dbReference type="InterPro" id="IPR012337">
    <property type="entry name" value="RNaseH-like_sf"/>
</dbReference>
<sequence length="328" mass="38603">MDNEEPGRKQKISMLLTLKNIQELKDYHERGLFPVFNTRFQKRDFKKKAKMFITTNKGMLMREVNGVFLMAVANNDLERIHSICRYAHDKSNHCKTEDSWKKIRTHWMGFRKKHIADWISKCTTCQSESRAAVEAKPAKNVVPQIRPVSTTFSMERLQVDCISMNEYAMHNDGFYYLVHCMDVHSLYHFAFPLQRKDPREFAQCLVALLGKEGWPHIIQTDADMMFFSDELSSLFAFNQVLHIYQTNEYSHSLSIIRRTRSALKKKLIKRMKAKECLYRWISVLSDVLSEWNNEFSLSIMGKPRNFFKTLPPDIDRYMHLPVDSAPSQ</sequence>
<keyword evidence="3" id="KW-1185">Reference proteome</keyword>
<evidence type="ECO:0000313" key="3">
    <source>
        <dbReference type="Proteomes" id="UP000054524"/>
    </source>
</evidence>
<accession>A0A086J4W1</accession>
<dbReference type="PANTHER" id="PTHR46585">
    <property type="entry name" value="INTEGRASE CORE DOMAIN CONTAINING PROTEIN"/>
    <property type="match status" value="1"/>
</dbReference>
<dbReference type="InterPro" id="IPR036397">
    <property type="entry name" value="RNaseH_sf"/>
</dbReference>
<protein>
    <recommendedName>
        <fullName evidence="1">Integrase catalytic domain-containing protein</fullName>
    </recommendedName>
</protein>
<dbReference type="PANTHER" id="PTHR46585:SF1">
    <property type="entry name" value="CHROMO DOMAIN-CONTAINING PROTEIN"/>
    <property type="match status" value="1"/>
</dbReference>
<dbReference type="Proteomes" id="UP000054524">
    <property type="component" value="Unassembled WGS sequence"/>
</dbReference>
<dbReference type="GO" id="GO:0005634">
    <property type="term" value="C:nucleus"/>
    <property type="evidence" value="ECO:0007669"/>
    <property type="project" value="UniProtKB-ARBA"/>
</dbReference>
<dbReference type="GO" id="GO:0015074">
    <property type="term" value="P:DNA integration"/>
    <property type="evidence" value="ECO:0007669"/>
    <property type="project" value="InterPro"/>
</dbReference>
<gene>
    <name evidence="2" type="ORF">NESG_00255</name>
</gene>
<evidence type="ECO:0000313" key="2">
    <source>
        <dbReference type="EMBL" id="KFG27179.1"/>
    </source>
</evidence>
<dbReference type="GO" id="GO:0003676">
    <property type="term" value="F:nucleic acid binding"/>
    <property type="evidence" value="ECO:0007669"/>
    <property type="project" value="InterPro"/>
</dbReference>
<dbReference type="InterPro" id="IPR001584">
    <property type="entry name" value="Integrase_cat-core"/>
</dbReference>
<evidence type="ECO:0000259" key="1">
    <source>
        <dbReference type="PROSITE" id="PS50994"/>
    </source>
</evidence>
<dbReference type="RefSeq" id="XP_052905734.1">
    <property type="nucleotide sequence ID" value="XM_053047909.1"/>
</dbReference>